<comment type="caution">
    <text evidence="6">The sequence shown here is derived from an EMBL/GenBank/DDBJ whole genome shotgun (WGS) entry which is preliminary data.</text>
</comment>
<name>A0A2V2YTP1_9BACL</name>
<keyword evidence="2 4" id="KW-0032">Aminotransferase</keyword>
<dbReference type="InterPro" id="IPR015422">
    <property type="entry name" value="PyrdxlP-dep_Trfase_small"/>
</dbReference>
<dbReference type="InterPro" id="IPR004839">
    <property type="entry name" value="Aminotransferase_I/II_large"/>
</dbReference>
<dbReference type="InterPro" id="IPR050881">
    <property type="entry name" value="LL-DAP_aminotransferase"/>
</dbReference>
<dbReference type="EMBL" id="QGTQ01000008">
    <property type="protein sequence ID" value="PWW02853.1"/>
    <property type="molecule type" value="Genomic_DNA"/>
</dbReference>
<dbReference type="Gene3D" id="3.40.640.10">
    <property type="entry name" value="Type I PLP-dependent aspartate aminotransferase-like (Major domain)"/>
    <property type="match status" value="1"/>
</dbReference>
<dbReference type="InterPro" id="IPR015421">
    <property type="entry name" value="PyrdxlP-dep_Trfase_major"/>
</dbReference>
<comment type="similarity">
    <text evidence="4">Belongs to the class-I pyridoxal-phosphate-dependent aminotransferase family.</text>
</comment>
<evidence type="ECO:0000259" key="5">
    <source>
        <dbReference type="Pfam" id="PF00155"/>
    </source>
</evidence>
<gene>
    <name evidence="6" type="ORF">DFQ01_108130</name>
</gene>
<evidence type="ECO:0000256" key="4">
    <source>
        <dbReference type="RuleBase" id="RU000481"/>
    </source>
</evidence>
<sequence length="395" mass="43984">MTAKREGEYLSFTMRSMVNASLQQGKDVIDFTIGNPDLPMPSAMLETLVNEINHPDNHRYPEGESRGIRAFREAAAVMYDRRYGVRLDPDRELIGLIGSKEGARYLSLALLKPGDVVILCNPGYPTYEPCAELTGADIYFTPLLEGNGYLPDLGQIPEEVFHRTKLMIVNYPNNPIGAAADVPFYTRLIELAKRYEFIVCNDNAYGELYYEDPPASILSVPGALECAVELTSLSKTYNICGWRIGMIAGHADTVAKVLDLKQYTDAGMFTPFQKAAAAAMLQEDGYLDWLRSVYRARRDLLVEGLRELGFTAASPRAGMFIWAKPPYKGSSWDISRMLLEQCSIACNPGSGYGSYGEGFLRFSLCVTEERIKEAIARMKQIKDDAHVKSDYIPVG</sequence>
<proteinExistence type="inferred from homology"/>
<comment type="cofactor">
    <cofactor evidence="1 4">
        <name>pyridoxal 5'-phosphate</name>
        <dbReference type="ChEBI" id="CHEBI:597326"/>
    </cofactor>
</comment>
<keyword evidence="3 4" id="KW-0808">Transferase</keyword>
<reference evidence="6 7" key="1">
    <citation type="submission" date="2018-05" db="EMBL/GenBank/DDBJ databases">
        <title>Genomic Encyclopedia of Type Strains, Phase III (KMG-III): the genomes of soil and plant-associated and newly described type strains.</title>
        <authorList>
            <person name="Whitman W."/>
        </authorList>
    </citation>
    <scope>NUCLEOTIDE SEQUENCE [LARGE SCALE GENOMIC DNA]</scope>
    <source>
        <strain evidence="6 7">CECT 5696</strain>
    </source>
</reference>
<keyword evidence="7" id="KW-1185">Reference proteome</keyword>
<organism evidence="6 7">
    <name type="scientific">Paenibacillus cellulosilyticus</name>
    <dbReference type="NCBI Taxonomy" id="375489"/>
    <lineage>
        <taxon>Bacteria</taxon>
        <taxon>Bacillati</taxon>
        <taxon>Bacillota</taxon>
        <taxon>Bacilli</taxon>
        <taxon>Bacillales</taxon>
        <taxon>Paenibacillaceae</taxon>
        <taxon>Paenibacillus</taxon>
    </lineage>
</organism>
<dbReference type="SUPFAM" id="SSF53383">
    <property type="entry name" value="PLP-dependent transferases"/>
    <property type="match status" value="1"/>
</dbReference>
<dbReference type="AlphaFoldDB" id="A0A2V2YTP1"/>
<dbReference type="Proteomes" id="UP000246635">
    <property type="component" value="Unassembled WGS sequence"/>
</dbReference>
<evidence type="ECO:0000256" key="1">
    <source>
        <dbReference type="ARBA" id="ARBA00001933"/>
    </source>
</evidence>
<dbReference type="Pfam" id="PF00155">
    <property type="entry name" value="Aminotran_1_2"/>
    <property type="match status" value="1"/>
</dbReference>
<dbReference type="GO" id="GO:0008483">
    <property type="term" value="F:transaminase activity"/>
    <property type="evidence" value="ECO:0007669"/>
    <property type="project" value="UniProtKB-KW"/>
</dbReference>
<evidence type="ECO:0000256" key="2">
    <source>
        <dbReference type="ARBA" id="ARBA00022576"/>
    </source>
</evidence>
<dbReference type="CDD" id="cd00609">
    <property type="entry name" value="AAT_like"/>
    <property type="match status" value="1"/>
</dbReference>
<feature type="domain" description="Aminotransferase class I/classII large" evidence="5">
    <location>
        <begin position="26"/>
        <end position="377"/>
    </location>
</feature>
<dbReference type="Gene3D" id="3.90.1150.10">
    <property type="entry name" value="Aspartate Aminotransferase, domain 1"/>
    <property type="match status" value="1"/>
</dbReference>
<dbReference type="GO" id="GO:0030170">
    <property type="term" value="F:pyridoxal phosphate binding"/>
    <property type="evidence" value="ECO:0007669"/>
    <property type="project" value="InterPro"/>
</dbReference>
<dbReference type="InterPro" id="IPR015424">
    <property type="entry name" value="PyrdxlP-dep_Trfase"/>
</dbReference>
<dbReference type="PROSITE" id="PS00105">
    <property type="entry name" value="AA_TRANSFER_CLASS_1"/>
    <property type="match status" value="1"/>
</dbReference>
<dbReference type="PANTHER" id="PTHR42832">
    <property type="entry name" value="AMINO ACID AMINOTRANSFERASE"/>
    <property type="match status" value="1"/>
</dbReference>
<accession>A0A2V2YTP1</accession>
<protein>
    <recommendedName>
        <fullName evidence="4">Aminotransferase</fullName>
        <ecNumber evidence="4">2.6.1.-</ecNumber>
    </recommendedName>
</protein>
<evidence type="ECO:0000313" key="7">
    <source>
        <dbReference type="Proteomes" id="UP000246635"/>
    </source>
</evidence>
<dbReference type="InterPro" id="IPR004838">
    <property type="entry name" value="NHTrfase_class1_PyrdxlP-BS"/>
</dbReference>
<evidence type="ECO:0000256" key="3">
    <source>
        <dbReference type="ARBA" id="ARBA00022679"/>
    </source>
</evidence>
<dbReference type="RefSeq" id="WP_174812678.1">
    <property type="nucleotide sequence ID" value="NZ_CP054612.1"/>
</dbReference>
<evidence type="ECO:0000313" key="6">
    <source>
        <dbReference type="EMBL" id="PWW02853.1"/>
    </source>
</evidence>
<dbReference type="EC" id="2.6.1.-" evidence="4"/>
<dbReference type="PANTHER" id="PTHR42832:SF3">
    <property type="entry name" value="L-GLUTAMINE--4-(METHYLSULFANYL)-2-OXOBUTANOATE AMINOTRANSFERASE"/>
    <property type="match status" value="1"/>
</dbReference>